<evidence type="ECO:0000313" key="4">
    <source>
        <dbReference type="EMBL" id="MBA8847699.1"/>
    </source>
</evidence>
<dbReference type="PANTHER" id="PTHR43046">
    <property type="entry name" value="GDP-MANNOSE MANNOSYL HYDROLASE"/>
    <property type="match status" value="1"/>
</dbReference>
<dbReference type="AlphaFoldDB" id="A0A839E4U5"/>
<sequence length="132" mass="14121">MRPVIHVSAALVVDDVGRLLVVRKRGTSVHMQPGGKPEPGETPAETLSRELLEELGVHVPVAALESLGRFTTAAANEPATTLVADVFRAVITEPCVAAAEIDDVRWMHPVEFATTPVAPLITEHMLALLPPH</sequence>
<dbReference type="InterPro" id="IPR020084">
    <property type="entry name" value="NUDIX_hydrolase_CS"/>
</dbReference>
<comment type="caution">
    <text evidence="4">The sequence shown here is derived from an EMBL/GenBank/DDBJ whole genome shotgun (WGS) entry which is preliminary data.</text>
</comment>
<proteinExistence type="predicted"/>
<dbReference type="PANTHER" id="PTHR43046:SF2">
    <property type="entry name" value="8-OXO-DGTP DIPHOSPHATASE-RELATED"/>
    <property type="match status" value="1"/>
</dbReference>
<dbReference type="Gene3D" id="3.90.79.10">
    <property type="entry name" value="Nucleoside Triphosphate Pyrophosphohydrolase"/>
    <property type="match status" value="1"/>
</dbReference>
<protein>
    <submittedName>
        <fullName evidence="4">8-oxo-dGTP pyrophosphatase MutT (NUDIX family)</fullName>
    </submittedName>
</protein>
<evidence type="ECO:0000313" key="5">
    <source>
        <dbReference type="Proteomes" id="UP000585905"/>
    </source>
</evidence>
<name>A0A839E4U5_9MICO</name>
<dbReference type="PROSITE" id="PS00893">
    <property type="entry name" value="NUDIX_BOX"/>
    <property type="match status" value="1"/>
</dbReference>
<dbReference type="Pfam" id="PF00293">
    <property type="entry name" value="NUDIX"/>
    <property type="match status" value="1"/>
</dbReference>
<evidence type="ECO:0000256" key="1">
    <source>
        <dbReference type="ARBA" id="ARBA00001946"/>
    </source>
</evidence>
<dbReference type="InterPro" id="IPR015797">
    <property type="entry name" value="NUDIX_hydrolase-like_dom_sf"/>
</dbReference>
<reference evidence="4 5" key="1">
    <citation type="submission" date="2020-07" db="EMBL/GenBank/DDBJ databases">
        <title>Sequencing the genomes of 1000 actinobacteria strains.</title>
        <authorList>
            <person name="Klenk H.-P."/>
        </authorList>
    </citation>
    <scope>NUCLEOTIDE SEQUENCE [LARGE SCALE GENOMIC DNA]</scope>
    <source>
        <strain evidence="4 5">DSM 19663</strain>
    </source>
</reference>
<dbReference type="Proteomes" id="UP000585905">
    <property type="component" value="Unassembled WGS sequence"/>
</dbReference>
<dbReference type="PROSITE" id="PS51462">
    <property type="entry name" value="NUDIX"/>
    <property type="match status" value="1"/>
</dbReference>
<dbReference type="EMBL" id="JACGWX010000002">
    <property type="protein sequence ID" value="MBA8847699.1"/>
    <property type="molecule type" value="Genomic_DNA"/>
</dbReference>
<dbReference type="CDD" id="cd04690">
    <property type="entry name" value="NUDIX_Hydrolase"/>
    <property type="match status" value="1"/>
</dbReference>
<dbReference type="GO" id="GO:0016787">
    <property type="term" value="F:hydrolase activity"/>
    <property type="evidence" value="ECO:0007669"/>
    <property type="project" value="UniProtKB-KW"/>
</dbReference>
<evidence type="ECO:0000256" key="2">
    <source>
        <dbReference type="ARBA" id="ARBA00022801"/>
    </source>
</evidence>
<comment type="cofactor">
    <cofactor evidence="1">
        <name>Mg(2+)</name>
        <dbReference type="ChEBI" id="CHEBI:18420"/>
    </cofactor>
</comment>
<keyword evidence="5" id="KW-1185">Reference proteome</keyword>
<evidence type="ECO:0000259" key="3">
    <source>
        <dbReference type="PROSITE" id="PS51462"/>
    </source>
</evidence>
<organism evidence="4 5">
    <name type="scientific">Microcella alkalica</name>
    <dbReference type="NCBI Taxonomy" id="355930"/>
    <lineage>
        <taxon>Bacteria</taxon>
        <taxon>Bacillati</taxon>
        <taxon>Actinomycetota</taxon>
        <taxon>Actinomycetes</taxon>
        <taxon>Micrococcales</taxon>
        <taxon>Microbacteriaceae</taxon>
        <taxon>Microcella</taxon>
    </lineage>
</organism>
<keyword evidence="2" id="KW-0378">Hydrolase</keyword>
<gene>
    <name evidence="4" type="ORF">FHX53_001284</name>
</gene>
<dbReference type="RefSeq" id="WP_182490501.1">
    <property type="nucleotide sequence ID" value="NZ_BAAAOV010000022.1"/>
</dbReference>
<dbReference type="SUPFAM" id="SSF55811">
    <property type="entry name" value="Nudix"/>
    <property type="match status" value="1"/>
</dbReference>
<dbReference type="InterPro" id="IPR000086">
    <property type="entry name" value="NUDIX_hydrolase_dom"/>
</dbReference>
<accession>A0A839E4U5</accession>
<feature type="domain" description="Nudix hydrolase" evidence="3">
    <location>
        <begin position="3"/>
        <end position="130"/>
    </location>
</feature>